<dbReference type="EMBL" id="WELI01000003">
    <property type="protein sequence ID" value="KAB7731050.1"/>
    <property type="molecule type" value="Genomic_DNA"/>
</dbReference>
<dbReference type="Proteomes" id="UP000488299">
    <property type="component" value="Unassembled WGS sequence"/>
</dbReference>
<gene>
    <name evidence="1" type="ORF">F5984_09535</name>
</gene>
<dbReference type="AlphaFoldDB" id="A0A7J5U026"/>
<protein>
    <recommendedName>
        <fullName evidence="3">TonB C-terminal domain-containing protein</fullName>
    </recommendedName>
</protein>
<dbReference type="RefSeq" id="WP_152124036.1">
    <property type="nucleotide sequence ID" value="NZ_WELI01000003.1"/>
</dbReference>
<evidence type="ECO:0000313" key="1">
    <source>
        <dbReference type="EMBL" id="KAB7731050.1"/>
    </source>
</evidence>
<accession>A0A7J5U026</accession>
<keyword evidence="2" id="KW-1185">Reference proteome</keyword>
<reference evidence="1 2" key="1">
    <citation type="submission" date="2019-10" db="EMBL/GenBank/DDBJ databases">
        <title>Rudanella paleaurantiibacter sp. nov., isolated from sludge.</title>
        <authorList>
            <person name="Xu S.Q."/>
        </authorList>
    </citation>
    <scope>NUCLEOTIDE SEQUENCE [LARGE SCALE GENOMIC DNA]</scope>
    <source>
        <strain evidence="1 2">HX-22-17</strain>
    </source>
</reference>
<evidence type="ECO:0008006" key="3">
    <source>
        <dbReference type="Google" id="ProtNLM"/>
    </source>
</evidence>
<sequence>MNFILWGALLCLVVSAPVPNPEVNPLFERRDHGTYIEEITFLNKRREVAVVRTFTPSGFRIAEEHYVNYDQGIKHGITRSWYLNGQTYWSCDYKNGEMHGPLLVYYPDGSTKRRAYYKWGAQRESKCFDRDGQPLLCDDFTKPAGIAMTEAEFLATLKAELRKGAFESTNLDRYVSVLGIIEADGRLTNLSVSAPDDDLGEVLKTAVKQIPYWKPATVDGNPVPGHYYVSLLIRSREVYLSK</sequence>
<name>A0A7J5U026_9BACT</name>
<organism evidence="1 2">
    <name type="scientific">Rudanella paleaurantiibacter</name>
    <dbReference type="NCBI Taxonomy" id="2614655"/>
    <lineage>
        <taxon>Bacteria</taxon>
        <taxon>Pseudomonadati</taxon>
        <taxon>Bacteroidota</taxon>
        <taxon>Cytophagia</taxon>
        <taxon>Cytophagales</taxon>
        <taxon>Cytophagaceae</taxon>
        <taxon>Rudanella</taxon>
    </lineage>
</organism>
<proteinExistence type="predicted"/>
<dbReference type="SUPFAM" id="SSF82185">
    <property type="entry name" value="Histone H3 K4-specific methyltransferase SET7/9 N-terminal domain"/>
    <property type="match status" value="1"/>
</dbReference>
<dbReference type="Gene3D" id="2.20.110.10">
    <property type="entry name" value="Histone H3 K4-specific methyltransferase SET7/9 N-terminal domain"/>
    <property type="match status" value="1"/>
</dbReference>
<comment type="caution">
    <text evidence="1">The sequence shown here is derived from an EMBL/GenBank/DDBJ whole genome shotgun (WGS) entry which is preliminary data.</text>
</comment>
<evidence type="ECO:0000313" key="2">
    <source>
        <dbReference type="Proteomes" id="UP000488299"/>
    </source>
</evidence>